<evidence type="ECO:0000256" key="17">
    <source>
        <dbReference type="PIRSR" id="PIRSR601508-3"/>
    </source>
</evidence>
<dbReference type="InterPro" id="IPR001508">
    <property type="entry name" value="Iono_Glu_rcpt_met"/>
</dbReference>
<evidence type="ECO:0000256" key="3">
    <source>
        <dbReference type="ARBA" id="ARBA00022475"/>
    </source>
</evidence>
<feature type="site" description="Crucial to convey clamshell closure to channel opening" evidence="16">
    <location>
        <position position="560"/>
    </location>
</feature>
<dbReference type="GO" id="GO:0015276">
    <property type="term" value="F:ligand-gated monoatomic ion channel activity"/>
    <property type="evidence" value="ECO:0007669"/>
    <property type="project" value="InterPro"/>
</dbReference>
<dbReference type="GO" id="GO:0045211">
    <property type="term" value="C:postsynaptic membrane"/>
    <property type="evidence" value="ECO:0007669"/>
    <property type="project" value="UniProtKB-SubCell"/>
</dbReference>
<reference evidence="20" key="1">
    <citation type="submission" date="2022-01" db="EMBL/GenBank/DDBJ databases">
        <authorList>
            <person name="Braso-Vives M."/>
        </authorList>
    </citation>
    <scope>NUCLEOTIDE SEQUENCE</scope>
</reference>
<feature type="domain" description="Ionotropic glutamate receptor C-terminal" evidence="19">
    <location>
        <begin position="320"/>
        <end position="693"/>
    </location>
</feature>
<sequence length="767" mass="86644">MDEFLDEEICATVLLDCWDDHCPDSSFILRALPPPIIRVGPPASTDHNEQSDVSILEIHPSAYQMAKMLHQTIQTFNWRSLTVFFHKSGGYHGVFEQLMSLMSYSSIYYRVAEVPSDPTDRHVQLETFLKKSKNRKEKRFLIIADALATNEVLHYALHHLMLDPRYHWILTTLEENGLQVYHHRNTGVRMTLFRLRTHETPYSRFDNFSSDNQSNTLQAAMTFDAALAVWHAARLLGEEPDICEQIGSAVYKVGFNGRLGMVAFGPQGSRVKFSIEIMELSFEGRPEHIGQWTERQGVTLEKWTKLTGSQSTDPILGGAELKILGREKNPWLIVKDGCKVGEVCPRKRFKGFLPDLMDHLKKRLGFTWVMNLTKDSMGEKVKGEWRGLTGALVRGEADTVLYGATTRSRRTEVLEYSFPIAHQGYYIIIQRPDSSLNIMDVAGLFEFLAPFDIWVWAAIGAGLLAVTVSLFVINCFNPFEWYQLAKRGVVDKEEGNHFNLVQSAWFTYGCLVGQGGENLPKSTAGRIVAGTWWFFVLVTVASYTANLAAFLGRANRVYAVQTPEQLVADRLMPYGTYEGYTLLKFLKNTTLPPFRAMGKYIEEHSDTAILKSKEEGLRRASEGNFAFIGDPNFGYVLQNKWCNLTLGSAPFFKSMIALPFPAGSPFIEPINRALMELQDEGIMDNLRSKWLEKTGKCMKHTQSDGVLRINNFKGVFIVLLLGITAGAIVGLFECFGHQCRKCIKKLCGEDSKNSDDNGVELRMESDM</sequence>
<dbReference type="InterPro" id="IPR015683">
    <property type="entry name" value="Ionotropic_Glu_rcpt"/>
</dbReference>
<evidence type="ECO:0000256" key="12">
    <source>
        <dbReference type="ARBA" id="ARBA00023286"/>
    </source>
</evidence>
<dbReference type="PANTHER" id="PTHR18966">
    <property type="entry name" value="IONOTROPIC GLUTAMATE RECEPTOR"/>
    <property type="match status" value="1"/>
</dbReference>
<dbReference type="EMBL" id="OV696686">
    <property type="protein sequence ID" value="CAH1224701.1"/>
    <property type="molecule type" value="Genomic_DNA"/>
</dbReference>
<proteinExistence type="predicted"/>
<keyword evidence="4 18" id="KW-0812">Transmembrane</keyword>
<name>A0A8J9V627_BRALA</name>
<evidence type="ECO:0000259" key="19">
    <source>
        <dbReference type="SMART" id="SM00079"/>
    </source>
</evidence>
<dbReference type="GO" id="GO:0038023">
    <property type="term" value="F:signaling receptor activity"/>
    <property type="evidence" value="ECO:0007669"/>
    <property type="project" value="InterPro"/>
</dbReference>
<evidence type="ECO:0000256" key="7">
    <source>
        <dbReference type="ARBA" id="ARBA00023065"/>
    </source>
</evidence>
<keyword evidence="21" id="KW-1185">Reference proteome</keyword>
<feature type="binding site" evidence="15">
    <location>
        <position position="410"/>
    </location>
    <ligand>
        <name>L-glutamate</name>
        <dbReference type="ChEBI" id="CHEBI:29985"/>
    </ligand>
</feature>
<gene>
    <name evidence="20" type="primary">GRIK2</name>
    <name evidence="20" type="ORF">BLAG_LOCUS36</name>
</gene>
<dbReference type="Gene3D" id="3.40.50.2300">
    <property type="match status" value="2"/>
</dbReference>
<dbReference type="OrthoDB" id="5984008at2759"/>
<keyword evidence="8 18" id="KW-0472">Membrane</keyword>
<dbReference type="PRINTS" id="PR00177">
    <property type="entry name" value="NMDARECEPTOR"/>
</dbReference>
<dbReference type="InterPro" id="IPR001828">
    <property type="entry name" value="ANF_lig-bd_rcpt"/>
</dbReference>
<keyword evidence="3" id="KW-1003">Cell membrane</keyword>
<dbReference type="FunFam" id="1.10.287.70:FF:000143">
    <property type="entry name" value="Probable glutamate receptor"/>
    <property type="match status" value="1"/>
</dbReference>
<evidence type="ECO:0000313" key="20">
    <source>
        <dbReference type="EMBL" id="CAH1224701.1"/>
    </source>
</evidence>
<evidence type="ECO:0000313" key="21">
    <source>
        <dbReference type="Proteomes" id="UP000838412"/>
    </source>
</evidence>
<comment type="subcellular location">
    <subcellularLocation>
        <location evidence="1">Cell membrane</location>
        <topology evidence="1">Multi-pass membrane protein</topology>
    </subcellularLocation>
    <subcellularLocation>
        <location evidence="14">Postsynaptic cell membrane</location>
    </subcellularLocation>
</comment>
<keyword evidence="9" id="KW-0675">Receptor</keyword>
<evidence type="ECO:0000256" key="14">
    <source>
        <dbReference type="ARBA" id="ARBA00034100"/>
    </source>
</evidence>
<evidence type="ECO:0000256" key="4">
    <source>
        <dbReference type="ARBA" id="ARBA00022692"/>
    </source>
</evidence>
<dbReference type="SUPFAM" id="SSF53822">
    <property type="entry name" value="Periplasmic binding protein-like I"/>
    <property type="match status" value="1"/>
</dbReference>
<dbReference type="SUPFAM" id="SSF53850">
    <property type="entry name" value="Periplasmic binding protein-like II"/>
    <property type="match status" value="1"/>
</dbReference>
<feature type="binding site" evidence="15">
    <location>
        <position position="405"/>
    </location>
    <ligand>
        <name>L-glutamate</name>
        <dbReference type="ChEBI" id="CHEBI:29985"/>
    </ligand>
</feature>
<dbReference type="Gene3D" id="1.10.287.70">
    <property type="match status" value="1"/>
</dbReference>
<dbReference type="AlphaFoldDB" id="A0A8J9V627"/>
<feature type="disulfide bond" evidence="17">
    <location>
        <begin position="642"/>
        <end position="697"/>
    </location>
</feature>
<accession>A0A8J9V627</accession>
<feature type="transmembrane region" description="Helical" evidence="18">
    <location>
        <begin position="453"/>
        <end position="476"/>
    </location>
</feature>
<evidence type="ECO:0000256" key="18">
    <source>
        <dbReference type="SAM" id="Phobius"/>
    </source>
</evidence>
<evidence type="ECO:0000256" key="16">
    <source>
        <dbReference type="PIRSR" id="PIRSR601508-2"/>
    </source>
</evidence>
<evidence type="ECO:0000256" key="10">
    <source>
        <dbReference type="ARBA" id="ARBA00023180"/>
    </source>
</evidence>
<dbReference type="Pfam" id="PF00060">
    <property type="entry name" value="Lig_chan"/>
    <property type="match status" value="1"/>
</dbReference>
<keyword evidence="10" id="KW-0325">Glycoprotein</keyword>
<evidence type="ECO:0000256" key="9">
    <source>
        <dbReference type="ARBA" id="ARBA00023170"/>
    </source>
</evidence>
<dbReference type="InterPro" id="IPR028082">
    <property type="entry name" value="Peripla_BP_I"/>
</dbReference>
<dbReference type="InterPro" id="IPR019594">
    <property type="entry name" value="Glu/Gly-bd"/>
</dbReference>
<keyword evidence="6" id="KW-0770">Synapse</keyword>
<keyword evidence="11" id="KW-0628">Postsynaptic cell membrane</keyword>
<dbReference type="Pfam" id="PF10613">
    <property type="entry name" value="Lig_chan-Glu_bd"/>
    <property type="match status" value="1"/>
</dbReference>
<evidence type="ECO:0000256" key="11">
    <source>
        <dbReference type="ARBA" id="ARBA00023257"/>
    </source>
</evidence>
<dbReference type="Pfam" id="PF01094">
    <property type="entry name" value="ANF_receptor"/>
    <property type="match status" value="1"/>
</dbReference>
<dbReference type="Gene3D" id="3.40.190.10">
    <property type="entry name" value="Periplasmic binding protein-like II"/>
    <property type="match status" value="3"/>
</dbReference>
<organism evidence="20 21">
    <name type="scientific">Branchiostoma lanceolatum</name>
    <name type="common">Common lancelet</name>
    <name type="synonym">Amphioxus lanceolatum</name>
    <dbReference type="NCBI Taxonomy" id="7740"/>
    <lineage>
        <taxon>Eukaryota</taxon>
        <taxon>Metazoa</taxon>
        <taxon>Chordata</taxon>
        <taxon>Cephalochordata</taxon>
        <taxon>Leptocardii</taxon>
        <taxon>Amphioxiformes</taxon>
        <taxon>Branchiostomatidae</taxon>
        <taxon>Branchiostoma</taxon>
    </lineage>
</organism>
<keyword evidence="7" id="KW-0406">Ion transport</keyword>
<evidence type="ECO:0000256" key="8">
    <source>
        <dbReference type="ARBA" id="ARBA00023136"/>
    </source>
</evidence>
<keyword evidence="13" id="KW-0407">Ion channel</keyword>
<feature type="site" description="Interaction with the cone snail toxin Con-ikot-ikot" evidence="16">
    <location>
        <position position="587"/>
    </location>
</feature>
<keyword evidence="2" id="KW-0813">Transport</keyword>
<dbReference type="Proteomes" id="UP000838412">
    <property type="component" value="Chromosome 1"/>
</dbReference>
<evidence type="ECO:0000256" key="2">
    <source>
        <dbReference type="ARBA" id="ARBA00022448"/>
    </source>
</evidence>
<dbReference type="InterPro" id="IPR001320">
    <property type="entry name" value="Iontro_rcpt_C"/>
</dbReference>
<feature type="binding site" evidence="15">
    <location>
        <position position="630"/>
    </location>
    <ligand>
        <name>L-glutamate</name>
        <dbReference type="ChEBI" id="CHEBI:29985"/>
    </ligand>
</feature>
<keyword evidence="12" id="KW-1071">Ligand-gated ion channel</keyword>
<keyword evidence="5 18" id="KW-1133">Transmembrane helix</keyword>
<dbReference type="FunFam" id="3.40.190.10:FF:000398">
    <property type="entry name" value="Si:dkey-183j2.10"/>
    <property type="match status" value="1"/>
</dbReference>
<dbReference type="SMART" id="SM00079">
    <property type="entry name" value="PBPe"/>
    <property type="match status" value="1"/>
</dbReference>
<protein>
    <submittedName>
        <fullName evidence="20">GRIK2 protein</fullName>
    </submittedName>
</protein>
<evidence type="ECO:0000256" key="15">
    <source>
        <dbReference type="PIRSR" id="PIRSR601508-1"/>
    </source>
</evidence>
<evidence type="ECO:0000256" key="13">
    <source>
        <dbReference type="ARBA" id="ARBA00023303"/>
    </source>
</evidence>
<feature type="transmembrane region" description="Helical" evidence="18">
    <location>
        <begin position="531"/>
        <end position="551"/>
    </location>
</feature>
<evidence type="ECO:0000256" key="1">
    <source>
        <dbReference type="ARBA" id="ARBA00004651"/>
    </source>
</evidence>
<feature type="transmembrane region" description="Helical" evidence="18">
    <location>
        <begin position="714"/>
        <end position="735"/>
    </location>
</feature>
<keyword evidence="17" id="KW-1015">Disulfide bond</keyword>
<evidence type="ECO:0000256" key="5">
    <source>
        <dbReference type="ARBA" id="ARBA00022989"/>
    </source>
</evidence>
<evidence type="ECO:0000256" key="6">
    <source>
        <dbReference type="ARBA" id="ARBA00023018"/>
    </source>
</evidence>